<keyword evidence="2" id="KW-1185">Reference proteome</keyword>
<proteinExistence type="predicted"/>
<accession>A0ABT9MP45</accession>
<sequence length="208" mass="22116">MRISPDVLRAAASDSASPTWAVVWEQSCHQGTCHPDSAALLPWLAETIAGFVGDQREKPLALAGFIAVDAANADRTTFANEIKALRALAVDRLPQASDDAAFVYLLQAICGLEGNEVWGKELDRLIDGEADVHCPECDEETLVDLLTGEPEITPGSLSERTYRLHAEAVSADRGAVAAGLARLFGRMICPECGAAFDIADNLAGVSRP</sequence>
<name>A0ABT9MP45_9ACTN</name>
<evidence type="ECO:0000313" key="1">
    <source>
        <dbReference type="EMBL" id="MDP9793159.1"/>
    </source>
</evidence>
<protein>
    <submittedName>
        <fullName evidence="1">Uncharacterized protein YbaR (Trm112 family)</fullName>
    </submittedName>
</protein>
<dbReference type="EMBL" id="JAUSRA010000001">
    <property type="protein sequence ID" value="MDP9793159.1"/>
    <property type="molecule type" value="Genomic_DNA"/>
</dbReference>
<dbReference type="Proteomes" id="UP001240984">
    <property type="component" value="Unassembled WGS sequence"/>
</dbReference>
<dbReference type="RefSeq" id="WP_306828149.1">
    <property type="nucleotide sequence ID" value="NZ_JAUSRA010000001.1"/>
</dbReference>
<evidence type="ECO:0000313" key="2">
    <source>
        <dbReference type="Proteomes" id="UP001240984"/>
    </source>
</evidence>
<gene>
    <name evidence="1" type="ORF">J2S43_001671</name>
</gene>
<reference evidence="1 2" key="1">
    <citation type="submission" date="2023-07" db="EMBL/GenBank/DDBJ databases">
        <title>Sequencing the genomes of 1000 actinobacteria strains.</title>
        <authorList>
            <person name="Klenk H.-P."/>
        </authorList>
    </citation>
    <scope>NUCLEOTIDE SEQUENCE [LARGE SCALE GENOMIC DNA]</scope>
    <source>
        <strain evidence="1 2">DSM 44710</strain>
    </source>
</reference>
<organism evidence="1 2">
    <name type="scientific">Catenuloplanes nepalensis</name>
    <dbReference type="NCBI Taxonomy" id="587533"/>
    <lineage>
        <taxon>Bacteria</taxon>
        <taxon>Bacillati</taxon>
        <taxon>Actinomycetota</taxon>
        <taxon>Actinomycetes</taxon>
        <taxon>Micromonosporales</taxon>
        <taxon>Micromonosporaceae</taxon>
        <taxon>Catenuloplanes</taxon>
    </lineage>
</organism>
<comment type="caution">
    <text evidence="1">The sequence shown here is derived from an EMBL/GenBank/DDBJ whole genome shotgun (WGS) entry which is preliminary data.</text>
</comment>